<dbReference type="Proteomes" id="UP000887566">
    <property type="component" value="Unplaced"/>
</dbReference>
<dbReference type="WBParaSite" id="PSAMB.scaffold319size56836.g4734.t1">
    <property type="protein sequence ID" value="PSAMB.scaffold319size56836.g4734.t1"/>
    <property type="gene ID" value="PSAMB.scaffold319size56836.g4734"/>
</dbReference>
<keyword evidence="2" id="KW-1185">Reference proteome</keyword>
<proteinExistence type="predicted"/>
<sequence>MCGVVPTVQQWVDSQRLTTVICSDGPAPTISGHQQTSPQQPNGASPVRQQAHHRETTFGVVDDDAVTEHSWEVPQQQQSAATRVAPSTNGPLRSNGATMLVNGTPPQVYPFFLFACVSVCPTDC</sequence>
<accession>A0A914W461</accession>
<evidence type="ECO:0000313" key="3">
    <source>
        <dbReference type="WBParaSite" id="PSAMB.scaffold319size56836.g4734.t1"/>
    </source>
</evidence>
<evidence type="ECO:0000313" key="2">
    <source>
        <dbReference type="Proteomes" id="UP000887566"/>
    </source>
</evidence>
<feature type="compositionally biased region" description="Polar residues" evidence="1">
    <location>
        <begin position="31"/>
        <end position="43"/>
    </location>
</feature>
<organism evidence="2 3">
    <name type="scientific">Plectus sambesii</name>
    <dbReference type="NCBI Taxonomy" id="2011161"/>
    <lineage>
        <taxon>Eukaryota</taxon>
        <taxon>Metazoa</taxon>
        <taxon>Ecdysozoa</taxon>
        <taxon>Nematoda</taxon>
        <taxon>Chromadorea</taxon>
        <taxon>Plectida</taxon>
        <taxon>Plectina</taxon>
        <taxon>Plectoidea</taxon>
        <taxon>Plectidae</taxon>
        <taxon>Plectus</taxon>
    </lineage>
</organism>
<feature type="compositionally biased region" description="Polar residues" evidence="1">
    <location>
        <begin position="73"/>
        <end position="91"/>
    </location>
</feature>
<dbReference type="AlphaFoldDB" id="A0A914W461"/>
<reference evidence="3" key="1">
    <citation type="submission" date="2022-11" db="UniProtKB">
        <authorList>
            <consortium name="WormBaseParasite"/>
        </authorList>
    </citation>
    <scope>IDENTIFICATION</scope>
</reference>
<protein>
    <submittedName>
        <fullName evidence="3">Uncharacterized protein</fullName>
    </submittedName>
</protein>
<feature type="region of interest" description="Disordered" evidence="1">
    <location>
        <begin position="68"/>
        <end position="91"/>
    </location>
</feature>
<feature type="region of interest" description="Disordered" evidence="1">
    <location>
        <begin position="23"/>
        <end position="54"/>
    </location>
</feature>
<name>A0A914W461_9BILA</name>
<evidence type="ECO:0000256" key="1">
    <source>
        <dbReference type="SAM" id="MobiDB-lite"/>
    </source>
</evidence>